<dbReference type="SUPFAM" id="SSF51197">
    <property type="entry name" value="Clavaminate synthase-like"/>
    <property type="match status" value="2"/>
</dbReference>
<dbReference type="STRING" id="3847.A0A0R0IWY8"/>
<dbReference type="EMBL" id="CM000841">
    <property type="protein sequence ID" value="KRH46704.1"/>
    <property type="molecule type" value="Genomic_DNA"/>
</dbReference>
<dbReference type="PaxDb" id="3847-GLYMA08G46620.1"/>
<feature type="domain" description="Fe2OG dioxygenase" evidence="6">
    <location>
        <begin position="217"/>
        <end position="370"/>
    </location>
</feature>
<evidence type="ECO:0000256" key="2">
    <source>
        <dbReference type="ARBA" id="ARBA00008056"/>
    </source>
</evidence>
<dbReference type="InterPro" id="IPR027443">
    <property type="entry name" value="IPNS-like_sf"/>
</dbReference>
<dbReference type="PANTHER" id="PTHR10209">
    <property type="entry name" value="OXIDOREDUCTASE, 2OG-FE II OXYGENASE FAMILY PROTEIN"/>
    <property type="match status" value="1"/>
</dbReference>
<dbReference type="GO" id="GO:0051213">
    <property type="term" value="F:dioxygenase activity"/>
    <property type="evidence" value="ECO:0007669"/>
    <property type="project" value="UniProtKB-ARBA"/>
</dbReference>
<dbReference type="InterPro" id="IPR026992">
    <property type="entry name" value="DIOX_N"/>
</dbReference>
<evidence type="ECO:0000256" key="5">
    <source>
        <dbReference type="ARBA" id="ARBA00023004"/>
    </source>
</evidence>
<dbReference type="PROSITE" id="PS51471">
    <property type="entry name" value="FE2OG_OXY"/>
    <property type="match status" value="2"/>
</dbReference>
<reference evidence="7" key="3">
    <citation type="submission" date="2018-07" db="EMBL/GenBank/DDBJ databases">
        <title>WGS assembly of Glycine max.</title>
        <authorList>
            <person name="Schmutz J."/>
            <person name="Cannon S."/>
            <person name="Schlueter J."/>
            <person name="Ma J."/>
            <person name="Mitros T."/>
            <person name="Nelson W."/>
            <person name="Hyten D."/>
            <person name="Song Q."/>
            <person name="Thelen J."/>
            <person name="Cheng J."/>
            <person name="Xu D."/>
            <person name="Hellsten U."/>
            <person name="May G."/>
            <person name="Yu Y."/>
            <person name="Sakurai T."/>
            <person name="Umezawa T."/>
            <person name="Bhattacharyya M."/>
            <person name="Sandhu D."/>
            <person name="Valliyodan B."/>
            <person name="Lindquist E."/>
            <person name="Peto M."/>
            <person name="Grant D."/>
            <person name="Shu S."/>
            <person name="Goodstein D."/>
            <person name="Barry K."/>
            <person name="Futrell-Griggs M."/>
            <person name="Abernathy B."/>
            <person name="Du J."/>
            <person name="Tian Z."/>
            <person name="Zhu L."/>
            <person name="Gill N."/>
            <person name="Joshi T."/>
            <person name="Libault M."/>
            <person name="Sethuraman A."/>
            <person name="Zhang X."/>
            <person name="Shinozaki K."/>
            <person name="Nguyen H."/>
            <person name="Wing R."/>
            <person name="Cregan P."/>
            <person name="Specht J."/>
            <person name="Grimwood J."/>
            <person name="Rokhsar D."/>
            <person name="Stacey G."/>
            <person name="Shoemaker R."/>
            <person name="Jackson S."/>
        </authorList>
    </citation>
    <scope>NUCLEOTIDE SEQUENCE</scope>
    <source>
        <tissue evidence="7">Callus</tissue>
    </source>
</reference>
<reference evidence="8" key="2">
    <citation type="submission" date="2018-02" db="UniProtKB">
        <authorList>
            <consortium name="EnsemblPlants"/>
        </authorList>
    </citation>
    <scope>IDENTIFICATION</scope>
    <source>
        <strain evidence="8">Williams 82</strain>
    </source>
</reference>
<evidence type="ECO:0000256" key="3">
    <source>
        <dbReference type="ARBA" id="ARBA00022723"/>
    </source>
</evidence>
<name>A0A0R0IWY8_SOYBN</name>
<feature type="domain" description="Fe2OG dioxygenase" evidence="6">
    <location>
        <begin position="510"/>
        <end position="616"/>
    </location>
</feature>
<dbReference type="PANTHER" id="PTHR10209:SF797">
    <property type="entry name" value="OXIDASE, PUTATIVE-RELATED"/>
    <property type="match status" value="1"/>
</dbReference>
<comment type="similarity">
    <text evidence="2">Belongs to the iron/ascorbate-dependent oxidoreductase family.</text>
</comment>
<dbReference type="InterPro" id="IPR044861">
    <property type="entry name" value="IPNS-like_FE2OG_OXY"/>
</dbReference>
<evidence type="ECO:0000256" key="4">
    <source>
        <dbReference type="ARBA" id="ARBA00023002"/>
    </source>
</evidence>
<evidence type="ECO:0000256" key="1">
    <source>
        <dbReference type="ARBA" id="ARBA00001962"/>
    </source>
</evidence>
<sequence>MEAKSSNQIKEESNDSNYDRKAEIKAFDDSKTGVKGLVDSGVKKIPRMFLSGIDITENVASDSNLSIPVIDLQDIHNNPALHNEVVTKIRSACQEWGFFQVINHGIPISVMDQMIDGIRRFHEQDTDVRKQFYSRDLKKTILYNSNTSLYLDKFANWRDSLGCSMAPNPPKPENLPTVFRDIIIEYSKEIMALGCTIFELLSEALGLNPSYLKEMNCAEGLFIQGHYYPPCPEPELTLGTSKHTDSSFMTIVLQGQLGGLQVLHEKLWFNVPPVHGALVVNVGDILQFSLNMEVKNTNQLEKNMDSTYDRKAEVKAFDDSKAGVKGLVESGVTKIPRMFHSGKLDLDIIETSGGDSKLIIPIIDFKDIHSNPALRSEVIGKIRSACHEWGFFQVINHGIPISVLDEMIDGIRRFHEQDTEARKEFYTRDSKKKVVYFSNLGLHSGNPVNWRDTIGFAVSPDPPKPEHIPSVCRDIVIEYTKKIRDVGFTIFELLSEALGLNSSYLNELSCGEGLFTVGNYYPACPEPELTMGAAKHTDGNFMTLLLQDQIGGLQVLHQNQWVNLPPVHGALVVNVGDLLQLITNDKFVSVCHRVLSKKTCPRISVASFFGTFFGHSDDPVEGLQKLYGPIKELISEENPPIYRDTTIKDFVAYYYAKALDGKSSLNRFRL</sequence>
<dbReference type="FunFam" id="2.60.120.330:FF:000005">
    <property type="entry name" value="1-aminocyclopropane-1-carboxylate oxidase homolog 1"/>
    <property type="match status" value="2"/>
</dbReference>
<evidence type="ECO:0000313" key="9">
    <source>
        <dbReference type="Proteomes" id="UP000008827"/>
    </source>
</evidence>
<reference evidence="7 8" key="1">
    <citation type="journal article" date="2010" name="Nature">
        <title>Genome sequence of the palaeopolyploid soybean.</title>
        <authorList>
            <person name="Schmutz J."/>
            <person name="Cannon S.B."/>
            <person name="Schlueter J."/>
            <person name="Ma J."/>
            <person name="Mitros T."/>
            <person name="Nelson W."/>
            <person name="Hyten D.L."/>
            <person name="Song Q."/>
            <person name="Thelen J.J."/>
            <person name="Cheng J."/>
            <person name="Xu D."/>
            <person name="Hellsten U."/>
            <person name="May G.D."/>
            <person name="Yu Y."/>
            <person name="Sakurai T."/>
            <person name="Umezawa T."/>
            <person name="Bhattacharyya M.K."/>
            <person name="Sandhu D."/>
            <person name="Valliyodan B."/>
            <person name="Lindquist E."/>
            <person name="Peto M."/>
            <person name="Grant D."/>
            <person name="Shu S."/>
            <person name="Goodstein D."/>
            <person name="Barry K."/>
            <person name="Futrell-Griggs M."/>
            <person name="Abernathy B."/>
            <person name="Du J."/>
            <person name="Tian Z."/>
            <person name="Zhu L."/>
            <person name="Gill N."/>
            <person name="Joshi T."/>
            <person name="Libault M."/>
            <person name="Sethuraman A."/>
            <person name="Zhang X.-C."/>
            <person name="Shinozaki K."/>
            <person name="Nguyen H.T."/>
            <person name="Wing R.A."/>
            <person name="Cregan P."/>
            <person name="Specht J."/>
            <person name="Grimwood J."/>
            <person name="Rokhsar D."/>
            <person name="Stacey G."/>
            <person name="Shoemaker R.C."/>
            <person name="Jackson S.A."/>
        </authorList>
    </citation>
    <scope>NUCLEOTIDE SEQUENCE</scope>
    <source>
        <strain evidence="8">cv. Williams 82</strain>
        <tissue evidence="7">Callus</tissue>
    </source>
</reference>
<dbReference type="Pfam" id="PF03171">
    <property type="entry name" value="2OG-FeII_Oxy"/>
    <property type="match status" value="2"/>
</dbReference>
<accession>A0A0R0IWY8</accession>
<proteinExistence type="inferred from homology"/>
<dbReference type="SMR" id="A0A0R0IWY8"/>
<evidence type="ECO:0000313" key="8">
    <source>
        <dbReference type="EnsemblPlants" id="KRH46704"/>
    </source>
</evidence>
<dbReference type="Proteomes" id="UP000008827">
    <property type="component" value="Chromosome 8"/>
</dbReference>
<dbReference type="Gramene" id="KRH46704">
    <property type="protein sequence ID" value="KRH46704"/>
    <property type="gene ID" value="GLYMA_08G351900"/>
</dbReference>
<evidence type="ECO:0000259" key="6">
    <source>
        <dbReference type="PROSITE" id="PS51471"/>
    </source>
</evidence>
<dbReference type="Gene3D" id="2.60.120.330">
    <property type="entry name" value="B-lactam Antibiotic, Isopenicillin N Synthase, Chain"/>
    <property type="match status" value="2"/>
</dbReference>
<keyword evidence="4" id="KW-0560">Oxidoreductase</keyword>
<gene>
    <name evidence="7" type="ORF">GLYMA_08G351900</name>
</gene>
<dbReference type="InParanoid" id="A0A0R0IWY8"/>
<keyword evidence="5" id="KW-0408">Iron</keyword>
<evidence type="ECO:0000313" key="7">
    <source>
        <dbReference type="EMBL" id="KRH46704.1"/>
    </source>
</evidence>
<keyword evidence="9" id="KW-1185">Reference proteome</keyword>
<comment type="cofactor">
    <cofactor evidence="1">
        <name>Fe cation</name>
        <dbReference type="ChEBI" id="CHEBI:24875"/>
    </cofactor>
</comment>
<protein>
    <recommendedName>
        <fullName evidence="6">Fe2OG dioxygenase domain-containing protein</fullName>
    </recommendedName>
</protein>
<dbReference type="EnsemblPlants" id="KRH46704">
    <property type="protein sequence ID" value="KRH46704"/>
    <property type="gene ID" value="GLYMA_08G351900"/>
</dbReference>
<dbReference type="Pfam" id="PF14226">
    <property type="entry name" value="DIOX_N"/>
    <property type="match status" value="2"/>
</dbReference>
<organism evidence="7">
    <name type="scientific">Glycine max</name>
    <name type="common">Soybean</name>
    <name type="synonym">Glycine hispida</name>
    <dbReference type="NCBI Taxonomy" id="3847"/>
    <lineage>
        <taxon>Eukaryota</taxon>
        <taxon>Viridiplantae</taxon>
        <taxon>Streptophyta</taxon>
        <taxon>Embryophyta</taxon>
        <taxon>Tracheophyta</taxon>
        <taxon>Spermatophyta</taxon>
        <taxon>Magnoliopsida</taxon>
        <taxon>eudicotyledons</taxon>
        <taxon>Gunneridae</taxon>
        <taxon>Pentapetalae</taxon>
        <taxon>rosids</taxon>
        <taxon>fabids</taxon>
        <taxon>Fabales</taxon>
        <taxon>Fabaceae</taxon>
        <taxon>Papilionoideae</taxon>
        <taxon>50 kb inversion clade</taxon>
        <taxon>NPAAA clade</taxon>
        <taxon>indigoferoid/millettioid clade</taxon>
        <taxon>Phaseoleae</taxon>
        <taxon>Glycine</taxon>
        <taxon>Glycine subgen. Soja</taxon>
    </lineage>
</organism>
<keyword evidence="3" id="KW-0479">Metal-binding</keyword>
<dbReference type="OMA" id="PEQDHIR"/>
<dbReference type="InterPro" id="IPR005123">
    <property type="entry name" value="Oxoglu/Fe-dep_dioxygenase_dom"/>
</dbReference>
<dbReference type="AlphaFoldDB" id="A0A0R0IWY8"/>
<dbReference type="GO" id="GO:0046872">
    <property type="term" value="F:metal ion binding"/>
    <property type="evidence" value="ECO:0007669"/>
    <property type="project" value="UniProtKB-KW"/>
</dbReference>